<dbReference type="EMBL" id="BNAQ01000004">
    <property type="protein sequence ID" value="GHH20396.1"/>
    <property type="molecule type" value="Genomic_DNA"/>
</dbReference>
<feature type="compositionally biased region" description="Basic and acidic residues" evidence="1">
    <location>
        <begin position="48"/>
        <end position="59"/>
    </location>
</feature>
<evidence type="ECO:0000313" key="2">
    <source>
        <dbReference type="EMBL" id="GHH20396.1"/>
    </source>
</evidence>
<proteinExistence type="predicted"/>
<name>A0ABQ3LLZ7_9SPHN</name>
<dbReference type="RefSeq" id="WP_133187111.1">
    <property type="nucleotide sequence ID" value="NZ_BNAQ01000004.1"/>
</dbReference>
<reference evidence="3" key="1">
    <citation type="journal article" date="2019" name="Int. J. Syst. Evol. Microbiol.">
        <title>The Global Catalogue of Microorganisms (GCM) 10K type strain sequencing project: providing services to taxonomists for standard genome sequencing and annotation.</title>
        <authorList>
            <consortium name="The Broad Institute Genomics Platform"/>
            <consortium name="The Broad Institute Genome Sequencing Center for Infectious Disease"/>
            <person name="Wu L."/>
            <person name="Ma J."/>
        </authorList>
    </citation>
    <scope>NUCLEOTIDE SEQUENCE [LARGE SCALE GENOMIC DNA]</scope>
    <source>
        <strain evidence="3">CGMCC 1.8957</strain>
    </source>
</reference>
<protein>
    <submittedName>
        <fullName evidence="2">Uncharacterized protein</fullName>
    </submittedName>
</protein>
<sequence>MARLPYDDPIEAAAEHGEVILDGPDGLAASLTPTAARRSARKLAKAAETAERDPAAETP</sequence>
<keyword evidence="3" id="KW-1185">Reference proteome</keyword>
<feature type="region of interest" description="Disordered" evidence="1">
    <location>
        <begin position="38"/>
        <end position="59"/>
    </location>
</feature>
<dbReference type="Proteomes" id="UP000652430">
    <property type="component" value="Unassembled WGS sequence"/>
</dbReference>
<accession>A0ABQ3LLZ7</accession>
<gene>
    <name evidence="2" type="ORF">GCM10008023_28230</name>
</gene>
<comment type="caution">
    <text evidence="2">The sequence shown here is derived from an EMBL/GenBank/DDBJ whole genome shotgun (WGS) entry which is preliminary data.</text>
</comment>
<organism evidence="2 3">
    <name type="scientific">Sphingomonas glacialis</name>
    <dbReference type="NCBI Taxonomy" id="658225"/>
    <lineage>
        <taxon>Bacteria</taxon>
        <taxon>Pseudomonadati</taxon>
        <taxon>Pseudomonadota</taxon>
        <taxon>Alphaproteobacteria</taxon>
        <taxon>Sphingomonadales</taxon>
        <taxon>Sphingomonadaceae</taxon>
        <taxon>Sphingomonas</taxon>
    </lineage>
</organism>
<evidence type="ECO:0000313" key="3">
    <source>
        <dbReference type="Proteomes" id="UP000652430"/>
    </source>
</evidence>
<evidence type="ECO:0000256" key="1">
    <source>
        <dbReference type="SAM" id="MobiDB-lite"/>
    </source>
</evidence>